<dbReference type="RefSeq" id="WP_116976158.1">
    <property type="nucleotide sequence ID" value="NZ_QPMM01000006.1"/>
</dbReference>
<feature type="transmembrane region" description="Helical" evidence="6">
    <location>
        <begin position="763"/>
        <end position="784"/>
    </location>
</feature>
<feature type="domain" description="MacB-like periplasmic core" evidence="8">
    <location>
        <begin position="20"/>
        <end position="238"/>
    </location>
</feature>
<dbReference type="Proteomes" id="UP000260644">
    <property type="component" value="Unassembled WGS sequence"/>
</dbReference>
<feature type="transmembrane region" description="Helical" evidence="6">
    <location>
        <begin position="21"/>
        <end position="41"/>
    </location>
</feature>
<evidence type="ECO:0000256" key="3">
    <source>
        <dbReference type="ARBA" id="ARBA00022692"/>
    </source>
</evidence>
<feature type="transmembrane region" description="Helical" evidence="6">
    <location>
        <begin position="341"/>
        <end position="370"/>
    </location>
</feature>
<organism evidence="9 10">
    <name type="scientific">Chitinophaga silvatica</name>
    <dbReference type="NCBI Taxonomy" id="2282649"/>
    <lineage>
        <taxon>Bacteria</taxon>
        <taxon>Pseudomonadati</taxon>
        <taxon>Bacteroidota</taxon>
        <taxon>Chitinophagia</taxon>
        <taxon>Chitinophagales</taxon>
        <taxon>Chitinophagaceae</taxon>
        <taxon>Chitinophaga</taxon>
    </lineage>
</organism>
<evidence type="ECO:0000256" key="4">
    <source>
        <dbReference type="ARBA" id="ARBA00022989"/>
    </source>
</evidence>
<keyword evidence="2" id="KW-1003">Cell membrane</keyword>
<accession>A0A3E1YAR2</accession>
<comment type="caution">
    <text evidence="9">The sequence shown here is derived from an EMBL/GenBank/DDBJ whole genome shotgun (WGS) entry which is preliminary data.</text>
</comment>
<dbReference type="OrthoDB" id="5933722at2"/>
<dbReference type="InterPro" id="IPR025857">
    <property type="entry name" value="MacB_PCD"/>
</dbReference>
<evidence type="ECO:0000313" key="10">
    <source>
        <dbReference type="Proteomes" id="UP000260644"/>
    </source>
</evidence>
<dbReference type="PANTHER" id="PTHR30572">
    <property type="entry name" value="MEMBRANE COMPONENT OF TRANSPORTER-RELATED"/>
    <property type="match status" value="1"/>
</dbReference>
<sequence>MFKNYLKIAFRNLTRNKIYSFINIAGLTIGLTCAMLIILYIKDDASFDRFQNNKSNIYRVVLKSAFKGEEHQMSSTGLFQGPRFAQNVSGIKGFVRVHESSADFKKGSDVENRQFLYVDSSFLFVFTFPLIEGDAKTCLSNPNSIVLTKDEAIKQFGTATAVGKILTIREDDAFVPYQVTAVTENCPQNSTIQYKMLIPIKVSEEENKNNENWFSFYLNTFVVLDDHANPDYVSLQMQKFFEKDAGETSRALDARFGRKDSPLTTYFLQPFLDIHLSKDLPAKNGLQNAGNPIYAYILSGIALFVLLIANINFINLTVARSVKRSKEIGIRKVIGSDRRQLIVQFLGESFILCAIAFILAILLAQLILPLFNELANKKLAMSYLFDFKLIAGYILLFLFTGLLAGFYPALILSGYQPIDTLYSRFTLKGKNYMQRGLVILQFTLASFLIIGTFTIYSQFSFLTKAKLGYDDNNIVVVKKDNMTHEKAAIFKHELLNYPDIEQVAPKNGGFWGTSAKLDSDSSINFAWETIDESYIQTLKIPIVMGRNFSEKYPGDSTHSILVNESFVKQAGWTNPIGKSVIFNYRNNKTYEVVGVVKDHHFTSLNEKIRPQLFTMANNNPYGTFYIKIRPNTATRSLKFIEAKFKQFFPFTPYSYVFKNEENLKNYESEARWKQIILFGAILTISISCIGLFGLSVLSAEKSYKAIGIRKVLGASVQNIATGLALEFVKLVIIALVIAFPLAWLASNKWLDSYPYRIRLDWSIFAGAAILVLLIAIATVSIQAIKAATANPVKCLRSE</sequence>
<evidence type="ECO:0000256" key="6">
    <source>
        <dbReference type="SAM" id="Phobius"/>
    </source>
</evidence>
<feature type="transmembrane region" description="Helical" evidence="6">
    <location>
        <begin position="719"/>
        <end position="743"/>
    </location>
</feature>
<evidence type="ECO:0000313" key="9">
    <source>
        <dbReference type="EMBL" id="RFS22765.1"/>
    </source>
</evidence>
<comment type="subcellular location">
    <subcellularLocation>
        <location evidence="1">Cell membrane</location>
        <topology evidence="1">Multi-pass membrane protein</topology>
    </subcellularLocation>
</comment>
<dbReference type="Pfam" id="PF12704">
    <property type="entry name" value="MacB_PCD"/>
    <property type="match status" value="2"/>
</dbReference>
<keyword evidence="3 6" id="KW-0812">Transmembrane</keyword>
<feature type="transmembrane region" description="Helical" evidence="6">
    <location>
        <begin position="675"/>
        <end position="698"/>
    </location>
</feature>
<keyword evidence="4 6" id="KW-1133">Transmembrane helix</keyword>
<protein>
    <submittedName>
        <fullName evidence="9">ABC transporter permease</fullName>
    </submittedName>
</protein>
<evidence type="ECO:0000256" key="1">
    <source>
        <dbReference type="ARBA" id="ARBA00004651"/>
    </source>
</evidence>
<feature type="domain" description="ABC3 transporter permease C-terminal" evidence="7">
    <location>
        <begin position="301"/>
        <end position="416"/>
    </location>
</feature>
<keyword evidence="10" id="KW-1185">Reference proteome</keyword>
<name>A0A3E1YAR2_9BACT</name>
<dbReference type="InterPro" id="IPR050250">
    <property type="entry name" value="Macrolide_Exporter_MacB"/>
</dbReference>
<evidence type="ECO:0000259" key="7">
    <source>
        <dbReference type="Pfam" id="PF02687"/>
    </source>
</evidence>
<proteinExistence type="predicted"/>
<evidence type="ECO:0000259" key="8">
    <source>
        <dbReference type="Pfam" id="PF12704"/>
    </source>
</evidence>
<feature type="domain" description="ABC3 transporter permease C-terminal" evidence="7">
    <location>
        <begin position="678"/>
        <end position="791"/>
    </location>
</feature>
<dbReference type="AlphaFoldDB" id="A0A3E1YAR2"/>
<gene>
    <name evidence="9" type="ORF">DVR12_13315</name>
</gene>
<feature type="transmembrane region" description="Helical" evidence="6">
    <location>
        <begin position="293"/>
        <end position="320"/>
    </location>
</feature>
<dbReference type="GO" id="GO:0022857">
    <property type="term" value="F:transmembrane transporter activity"/>
    <property type="evidence" value="ECO:0007669"/>
    <property type="project" value="TreeGrafter"/>
</dbReference>
<dbReference type="EMBL" id="QPMM01000006">
    <property type="protein sequence ID" value="RFS22765.1"/>
    <property type="molecule type" value="Genomic_DNA"/>
</dbReference>
<feature type="transmembrane region" description="Helical" evidence="6">
    <location>
        <begin position="436"/>
        <end position="456"/>
    </location>
</feature>
<feature type="transmembrane region" description="Helical" evidence="6">
    <location>
        <begin position="390"/>
        <end position="415"/>
    </location>
</feature>
<dbReference type="GO" id="GO:0005886">
    <property type="term" value="C:plasma membrane"/>
    <property type="evidence" value="ECO:0007669"/>
    <property type="project" value="UniProtKB-SubCell"/>
</dbReference>
<evidence type="ECO:0000256" key="2">
    <source>
        <dbReference type="ARBA" id="ARBA00022475"/>
    </source>
</evidence>
<dbReference type="InterPro" id="IPR003838">
    <property type="entry name" value="ABC3_permease_C"/>
</dbReference>
<feature type="domain" description="MacB-like periplasmic core" evidence="8">
    <location>
        <begin position="444"/>
        <end position="633"/>
    </location>
</feature>
<dbReference type="Pfam" id="PF02687">
    <property type="entry name" value="FtsX"/>
    <property type="match status" value="2"/>
</dbReference>
<keyword evidence="5 6" id="KW-0472">Membrane</keyword>
<evidence type="ECO:0000256" key="5">
    <source>
        <dbReference type="ARBA" id="ARBA00023136"/>
    </source>
</evidence>
<dbReference type="PANTHER" id="PTHR30572:SF18">
    <property type="entry name" value="ABC-TYPE MACROLIDE FAMILY EXPORT SYSTEM PERMEASE COMPONENT 2"/>
    <property type="match status" value="1"/>
</dbReference>
<reference evidence="9 10" key="1">
    <citation type="submission" date="2018-07" db="EMBL/GenBank/DDBJ databases">
        <title>Chitinophaga K2CV101002-2 sp. nov., isolated from a monsoon evergreen broad-leaved forest soil.</title>
        <authorList>
            <person name="Lv Y."/>
        </authorList>
    </citation>
    <scope>NUCLEOTIDE SEQUENCE [LARGE SCALE GENOMIC DNA]</scope>
    <source>
        <strain evidence="9 10">GDMCC 1.1288</strain>
    </source>
</reference>